<feature type="transmembrane region" description="Helical" evidence="1">
    <location>
        <begin position="45"/>
        <end position="64"/>
    </location>
</feature>
<proteinExistence type="predicted"/>
<evidence type="ECO:0008006" key="4">
    <source>
        <dbReference type="Google" id="ProtNLM"/>
    </source>
</evidence>
<dbReference type="AlphaFoldDB" id="A0A1I6W7Q0"/>
<keyword evidence="1" id="KW-1133">Transmembrane helix</keyword>
<dbReference type="STRING" id="1176198.SAMN05444716_11418"/>
<reference evidence="3" key="1">
    <citation type="submission" date="2016-10" db="EMBL/GenBank/DDBJ databases">
        <authorList>
            <person name="Varghese N."/>
            <person name="Submissions S."/>
        </authorList>
    </citation>
    <scope>NUCLEOTIDE SEQUENCE [LARGE SCALE GENOMIC DNA]</scope>
    <source>
        <strain evidence="3">CGMCC 4.7047</strain>
    </source>
</reference>
<protein>
    <recommendedName>
        <fullName evidence="4">DUF4229 domain-containing protein</fullName>
    </recommendedName>
</protein>
<organism evidence="2 3">
    <name type="scientific">Streptomyces harbinensis</name>
    <dbReference type="NCBI Taxonomy" id="1176198"/>
    <lineage>
        <taxon>Bacteria</taxon>
        <taxon>Bacillati</taxon>
        <taxon>Actinomycetota</taxon>
        <taxon>Actinomycetes</taxon>
        <taxon>Kitasatosporales</taxon>
        <taxon>Streptomycetaceae</taxon>
        <taxon>Streptomyces</taxon>
    </lineage>
</organism>
<dbReference type="EMBL" id="FPAB01000014">
    <property type="protein sequence ID" value="SFT22023.1"/>
    <property type="molecule type" value="Genomic_DNA"/>
</dbReference>
<keyword evidence="1" id="KW-0812">Transmembrane</keyword>
<evidence type="ECO:0000313" key="3">
    <source>
        <dbReference type="Proteomes" id="UP000198873"/>
    </source>
</evidence>
<dbReference type="Pfam" id="PF14012">
    <property type="entry name" value="DUF4229"/>
    <property type="match status" value="1"/>
</dbReference>
<sequence length="103" mass="10945">MSSSTKSATLRYTGLRLAIFAGCFAVVAVLAYIGVIPESFGTANPLWLVLLATVISAPLSFVLLRNQRDAMSAQLAPRVDRAMGKLRANQGMEDDADDAARSA</sequence>
<name>A0A1I6W7Q0_9ACTN</name>
<dbReference type="InterPro" id="IPR025323">
    <property type="entry name" value="DUF4229"/>
</dbReference>
<accession>A0A1I6W7Q0</accession>
<keyword evidence="1" id="KW-0472">Membrane</keyword>
<evidence type="ECO:0000256" key="1">
    <source>
        <dbReference type="SAM" id="Phobius"/>
    </source>
</evidence>
<evidence type="ECO:0000313" key="2">
    <source>
        <dbReference type="EMBL" id="SFT22023.1"/>
    </source>
</evidence>
<feature type="transmembrane region" description="Helical" evidence="1">
    <location>
        <begin position="12"/>
        <end position="33"/>
    </location>
</feature>
<dbReference type="Proteomes" id="UP000198873">
    <property type="component" value="Unassembled WGS sequence"/>
</dbReference>
<gene>
    <name evidence="2" type="ORF">SAMN05444716_11418</name>
</gene>
<dbReference type="RefSeq" id="WP_019435740.1">
    <property type="nucleotide sequence ID" value="NZ_CP054938.1"/>
</dbReference>
<keyword evidence="3" id="KW-1185">Reference proteome</keyword>